<protein>
    <recommendedName>
        <fullName evidence="3">CopG family transcriptional regulator</fullName>
    </recommendedName>
</protein>
<evidence type="ECO:0008006" key="3">
    <source>
        <dbReference type="Google" id="ProtNLM"/>
    </source>
</evidence>
<dbReference type="Proteomes" id="UP000553343">
    <property type="component" value="Unassembled WGS sequence"/>
</dbReference>
<accession>A0A850T768</accession>
<organism evidence="1 2">
    <name type="scientific">Desulfobacter latus</name>
    <dbReference type="NCBI Taxonomy" id="2292"/>
    <lineage>
        <taxon>Bacteria</taxon>
        <taxon>Pseudomonadati</taxon>
        <taxon>Thermodesulfobacteriota</taxon>
        <taxon>Desulfobacteria</taxon>
        <taxon>Desulfobacterales</taxon>
        <taxon>Desulfobacteraceae</taxon>
        <taxon>Desulfobacter</taxon>
    </lineage>
</organism>
<keyword evidence="2" id="KW-1185">Reference proteome</keyword>
<sequence length="77" mass="9104">MLQAKFSVEETQVQFLNNFKRYGFKDKSAMLREAIEHFKKALDLESLRKSAELYSEIYSEDDDLRELTQIALNGWPE</sequence>
<comment type="caution">
    <text evidence="1">The sequence shown here is derived from an EMBL/GenBank/DDBJ whole genome shotgun (WGS) entry which is preliminary data.</text>
</comment>
<dbReference type="EMBL" id="JACADJ010000148">
    <property type="protein sequence ID" value="NWH06941.1"/>
    <property type="molecule type" value="Genomic_DNA"/>
</dbReference>
<evidence type="ECO:0000313" key="1">
    <source>
        <dbReference type="EMBL" id="NWH06941.1"/>
    </source>
</evidence>
<reference evidence="1 2" key="1">
    <citation type="submission" date="2020-06" db="EMBL/GenBank/DDBJ databases">
        <title>High-quality draft genome of sulfate reducer Desulfobacter latus type strain AcrS2 isolated from marine sediment.</title>
        <authorList>
            <person name="Hoppe M."/>
            <person name="Larsen C.K."/>
            <person name="Marshall I.P.G."/>
            <person name="Schramm A."/>
            <person name="Marietou A.G."/>
        </authorList>
    </citation>
    <scope>NUCLEOTIDE SEQUENCE [LARGE SCALE GENOMIC DNA]</scope>
    <source>
        <strain evidence="1 2">AcRS2</strain>
    </source>
</reference>
<name>A0A850T768_9BACT</name>
<gene>
    <name evidence="1" type="ORF">HXW94_18500</name>
</gene>
<dbReference type="AlphaFoldDB" id="A0A850T768"/>
<dbReference type="RefSeq" id="WP_178368384.1">
    <property type="nucleotide sequence ID" value="NZ_JACADJ010000148.1"/>
</dbReference>
<evidence type="ECO:0000313" key="2">
    <source>
        <dbReference type="Proteomes" id="UP000553343"/>
    </source>
</evidence>
<proteinExistence type="predicted"/>